<organism evidence="2">
    <name type="scientific">Anguilla anguilla</name>
    <name type="common">European freshwater eel</name>
    <name type="synonym">Muraena anguilla</name>
    <dbReference type="NCBI Taxonomy" id="7936"/>
    <lineage>
        <taxon>Eukaryota</taxon>
        <taxon>Metazoa</taxon>
        <taxon>Chordata</taxon>
        <taxon>Craniata</taxon>
        <taxon>Vertebrata</taxon>
        <taxon>Euteleostomi</taxon>
        <taxon>Actinopterygii</taxon>
        <taxon>Neopterygii</taxon>
        <taxon>Teleostei</taxon>
        <taxon>Anguilliformes</taxon>
        <taxon>Anguillidae</taxon>
        <taxon>Anguilla</taxon>
    </lineage>
</organism>
<evidence type="ECO:0000256" key="1">
    <source>
        <dbReference type="SAM" id="Phobius"/>
    </source>
</evidence>
<accession>A0A0E9UFU0</accession>
<sequence>MKLWKTFQSQKTLRVLLSAACYLCFIWFLMQCY</sequence>
<dbReference type="AlphaFoldDB" id="A0A0E9UFU0"/>
<keyword evidence="1" id="KW-1133">Transmembrane helix</keyword>
<protein>
    <submittedName>
        <fullName evidence="2">Uncharacterized protein</fullName>
    </submittedName>
</protein>
<reference evidence="2" key="2">
    <citation type="journal article" date="2015" name="Fish Shellfish Immunol.">
        <title>Early steps in the European eel (Anguilla anguilla)-Vibrio vulnificus interaction in the gills: Role of the RtxA13 toxin.</title>
        <authorList>
            <person name="Callol A."/>
            <person name="Pajuelo D."/>
            <person name="Ebbesson L."/>
            <person name="Teles M."/>
            <person name="MacKenzie S."/>
            <person name="Amaro C."/>
        </authorList>
    </citation>
    <scope>NUCLEOTIDE SEQUENCE</scope>
</reference>
<feature type="transmembrane region" description="Helical" evidence="1">
    <location>
        <begin position="12"/>
        <end position="30"/>
    </location>
</feature>
<proteinExistence type="predicted"/>
<keyword evidence="1" id="KW-0812">Transmembrane</keyword>
<name>A0A0E9UFU0_ANGAN</name>
<dbReference type="EMBL" id="GBXM01043853">
    <property type="protein sequence ID" value="JAH64724.1"/>
    <property type="molecule type" value="Transcribed_RNA"/>
</dbReference>
<reference evidence="2" key="1">
    <citation type="submission" date="2014-11" db="EMBL/GenBank/DDBJ databases">
        <authorList>
            <person name="Amaro Gonzalez C."/>
        </authorList>
    </citation>
    <scope>NUCLEOTIDE SEQUENCE</scope>
</reference>
<keyword evidence="1" id="KW-0472">Membrane</keyword>
<evidence type="ECO:0000313" key="2">
    <source>
        <dbReference type="EMBL" id="JAH64724.1"/>
    </source>
</evidence>